<evidence type="ECO:0000313" key="2">
    <source>
        <dbReference type="Proteomes" id="UP000664096"/>
    </source>
</evidence>
<dbReference type="EMBL" id="JAEKJZ010000003">
    <property type="protein sequence ID" value="MBN9672044.1"/>
    <property type="molecule type" value="Genomic_DNA"/>
</dbReference>
<organism evidence="1 2">
    <name type="scientific">Roseibium aggregatum</name>
    <dbReference type="NCBI Taxonomy" id="187304"/>
    <lineage>
        <taxon>Bacteria</taxon>
        <taxon>Pseudomonadati</taxon>
        <taxon>Pseudomonadota</taxon>
        <taxon>Alphaproteobacteria</taxon>
        <taxon>Hyphomicrobiales</taxon>
        <taxon>Stappiaceae</taxon>
        <taxon>Roseibium</taxon>
    </lineage>
</organism>
<proteinExistence type="predicted"/>
<dbReference type="AlphaFoldDB" id="A0A939J5S8"/>
<dbReference type="Proteomes" id="UP000664096">
    <property type="component" value="Unassembled WGS sequence"/>
</dbReference>
<accession>A0A939J5S8</accession>
<protein>
    <submittedName>
        <fullName evidence="1">Uncharacterized protein</fullName>
    </submittedName>
</protein>
<name>A0A939J5S8_9HYPH</name>
<sequence length="76" mass="8250">MALEKFNALLDRYGSNLDTWPLTEQGPARELLKTSSDARQLLEEEQALSALLSARPALKAPKGLAGKIIAKARESS</sequence>
<dbReference type="RefSeq" id="WP_207141880.1">
    <property type="nucleotide sequence ID" value="NZ_JAEKJZ010000003.1"/>
</dbReference>
<reference evidence="1" key="1">
    <citation type="submission" date="2020-12" db="EMBL/GenBank/DDBJ databases">
        <title>Oil enriched cultivation method for isolating marine PHA-producing bacteria.</title>
        <authorList>
            <person name="Zheng W."/>
            <person name="Yu S."/>
            <person name="Huang Y."/>
        </authorList>
    </citation>
    <scope>NUCLEOTIDE SEQUENCE</scope>
    <source>
        <strain evidence="1">SY-2-12</strain>
    </source>
</reference>
<gene>
    <name evidence="1" type="ORF">JF539_16960</name>
</gene>
<evidence type="ECO:0000313" key="1">
    <source>
        <dbReference type="EMBL" id="MBN9672044.1"/>
    </source>
</evidence>
<comment type="caution">
    <text evidence="1">The sequence shown here is derived from an EMBL/GenBank/DDBJ whole genome shotgun (WGS) entry which is preliminary data.</text>
</comment>